<dbReference type="RefSeq" id="WP_098782350.1">
    <property type="nucleotide sequence ID" value="NZ_NULI01000033.1"/>
</dbReference>
<reference evidence="1 2" key="1">
    <citation type="submission" date="2017-09" db="EMBL/GenBank/DDBJ databases">
        <title>Large-scale bioinformatics analysis of Bacillus genomes uncovers conserved roles of natural products in bacterial physiology.</title>
        <authorList>
            <consortium name="Agbiome Team Llc"/>
            <person name="Bleich R.M."/>
            <person name="Grubbs K.J."/>
            <person name="Santa Maria K.C."/>
            <person name="Allen S.E."/>
            <person name="Farag S."/>
            <person name="Shank E.A."/>
            <person name="Bowers A."/>
        </authorList>
    </citation>
    <scope>NUCLEOTIDE SEQUENCE [LARGE SCALE GENOMIC DNA]</scope>
    <source>
        <strain evidence="1 2">AFS041711</strain>
    </source>
</reference>
<comment type="caution">
    <text evidence="1">The sequence shown here is derived from an EMBL/GenBank/DDBJ whole genome shotgun (WGS) entry which is preliminary data.</text>
</comment>
<accession>A0A9X7GX74</accession>
<evidence type="ECO:0000313" key="1">
    <source>
        <dbReference type="EMBL" id="PGS81624.1"/>
    </source>
</evidence>
<sequence>MVIDTTTTSGETKAAVAFDTITVGDLEIVKKIDGNFKKVATGQIGDSGWLDSTLNYPDTWTATAVKYRVFNGVVYFKIRNLASKSNITGAGITAATTFPAGARPADVVVAEVYTSSVSIPGIYAYVDTGGFVRFGWPSSFTTTAQFTITGSFPLG</sequence>
<organism evidence="1 2">
    <name type="scientific">Bacillus cereus</name>
    <dbReference type="NCBI Taxonomy" id="1396"/>
    <lineage>
        <taxon>Bacteria</taxon>
        <taxon>Bacillati</taxon>
        <taxon>Bacillota</taxon>
        <taxon>Bacilli</taxon>
        <taxon>Bacillales</taxon>
        <taxon>Bacillaceae</taxon>
        <taxon>Bacillus</taxon>
        <taxon>Bacillus cereus group</taxon>
    </lineage>
</organism>
<proteinExistence type="predicted"/>
<name>A0A9X7GX74_BACCE</name>
<dbReference type="AlphaFoldDB" id="A0A9X7GX74"/>
<dbReference type="EMBL" id="NULI01000033">
    <property type="protein sequence ID" value="PGS81624.1"/>
    <property type="molecule type" value="Genomic_DNA"/>
</dbReference>
<evidence type="ECO:0000313" key="2">
    <source>
        <dbReference type="Proteomes" id="UP000224203"/>
    </source>
</evidence>
<dbReference type="Proteomes" id="UP000224203">
    <property type="component" value="Unassembled WGS sequence"/>
</dbReference>
<gene>
    <name evidence="1" type="ORF">COC69_05700</name>
</gene>
<protein>
    <submittedName>
        <fullName evidence="1">Uncharacterized protein</fullName>
    </submittedName>
</protein>